<proteinExistence type="predicted"/>
<evidence type="ECO:0000259" key="1">
    <source>
        <dbReference type="Pfam" id="PF00144"/>
    </source>
</evidence>
<dbReference type="Pfam" id="PF00144">
    <property type="entry name" value="Beta-lactamase"/>
    <property type="match status" value="1"/>
</dbReference>
<dbReference type="InterPro" id="IPR001466">
    <property type="entry name" value="Beta-lactam-related"/>
</dbReference>
<feature type="domain" description="Beta-lactamase-related" evidence="1">
    <location>
        <begin position="24"/>
        <end position="374"/>
    </location>
</feature>
<sequence>MPETTPPVIRGFVRPGFEPVATAFADNIRTHGDRGAAVCVYQHGVPVVDLATDDLPVGRVQLVRSVSKGVLTILAHLLAQEGVLDLDAPVAELWPEFGRAGKGAISTRLVLSHRAGLSAVDRTLTLDDVLIRDPAVAALADQRPQWTPGTAHGYHDLTFGWLIGEILRRATGLPVGELVRKRLADPLGLDLWLGLPASELPRLAPLVPAQPTDTDSYLDSLAGQLADPTSLTHRSYLNPDVSPIEHDPAYLAAEVPSANGVSDARSLARLYAATVSEVDGLRLLAPETTASAATPQSEGTDIVAHRYARYASGFMLPYPMREMAGPETGCFGHYGRGGPLAFAVPEHALAFGYTTTRERLYPSSDPRSRGLAEAAVHAAQALTRR</sequence>
<protein>
    <submittedName>
        <fullName evidence="2">Serine hydrolase domain-containing protein</fullName>
    </submittedName>
</protein>
<reference evidence="2 3" key="1">
    <citation type="journal article" date="2019" name="Int. J. Syst. Evol. Microbiol.">
        <title>The Global Catalogue of Microorganisms (GCM) 10K type strain sequencing project: providing services to taxonomists for standard genome sequencing and annotation.</title>
        <authorList>
            <consortium name="The Broad Institute Genomics Platform"/>
            <consortium name="The Broad Institute Genome Sequencing Center for Infectious Disease"/>
            <person name="Wu L."/>
            <person name="Ma J."/>
        </authorList>
    </citation>
    <scope>NUCLEOTIDE SEQUENCE [LARGE SCALE GENOMIC DNA]</scope>
    <source>
        <strain evidence="2 3">JCM 14560</strain>
    </source>
</reference>
<dbReference type="PANTHER" id="PTHR43319">
    <property type="entry name" value="BETA-LACTAMASE-RELATED"/>
    <property type="match status" value="1"/>
</dbReference>
<organism evidence="2 3">
    <name type="scientific">Kitasatospora kazusensis</name>
    <dbReference type="NCBI Taxonomy" id="407974"/>
    <lineage>
        <taxon>Bacteria</taxon>
        <taxon>Bacillati</taxon>
        <taxon>Actinomycetota</taxon>
        <taxon>Actinomycetes</taxon>
        <taxon>Kitasatosporales</taxon>
        <taxon>Streptomycetaceae</taxon>
        <taxon>Kitasatospora</taxon>
    </lineage>
</organism>
<dbReference type="InterPro" id="IPR012338">
    <property type="entry name" value="Beta-lactam/transpept-like"/>
</dbReference>
<dbReference type="PANTHER" id="PTHR43319:SF3">
    <property type="entry name" value="BETA-LACTAMASE-RELATED DOMAIN-CONTAINING PROTEIN"/>
    <property type="match status" value="1"/>
</dbReference>
<comment type="caution">
    <text evidence="2">The sequence shown here is derived from an EMBL/GenBank/DDBJ whole genome shotgun (WGS) entry which is preliminary data.</text>
</comment>
<gene>
    <name evidence="2" type="ORF">GCM10009760_21170</name>
</gene>
<dbReference type="Gene3D" id="3.40.710.10">
    <property type="entry name" value="DD-peptidase/beta-lactamase superfamily"/>
    <property type="match status" value="1"/>
</dbReference>
<accession>A0ABN2ZAD9</accession>
<dbReference type="RefSeq" id="WP_344463268.1">
    <property type="nucleotide sequence ID" value="NZ_BAAANT010000009.1"/>
</dbReference>
<dbReference type="InterPro" id="IPR052907">
    <property type="entry name" value="Beta-lactamase/esterase"/>
</dbReference>
<keyword evidence="2" id="KW-0378">Hydrolase</keyword>
<dbReference type="GO" id="GO:0016787">
    <property type="term" value="F:hydrolase activity"/>
    <property type="evidence" value="ECO:0007669"/>
    <property type="project" value="UniProtKB-KW"/>
</dbReference>
<dbReference type="SUPFAM" id="SSF56601">
    <property type="entry name" value="beta-lactamase/transpeptidase-like"/>
    <property type="match status" value="1"/>
</dbReference>
<evidence type="ECO:0000313" key="2">
    <source>
        <dbReference type="EMBL" id="GAA2139209.1"/>
    </source>
</evidence>
<evidence type="ECO:0000313" key="3">
    <source>
        <dbReference type="Proteomes" id="UP001422759"/>
    </source>
</evidence>
<name>A0ABN2ZAD9_9ACTN</name>
<keyword evidence="3" id="KW-1185">Reference proteome</keyword>
<dbReference type="EMBL" id="BAAANT010000009">
    <property type="protein sequence ID" value="GAA2139209.1"/>
    <property type="molecule type" value="Genomic_DNA"/>
</dbReference>
<dbReference type="Proteomes" id="UP001422759">
    <property type="component" value="Unassembled WGS sequence"/>
</dbReference>